<dbReference type="Proteomes" id="UP000504635">
    <property type="component" value="Unplaced"/>
</dbReference>
<dbReference type="InterPro" id="IPR033379">
    <property type="entry name" value="Acid_Pase_AS"/>
</dbReference>
<dbReference type="InterPro" id="IPR029033">
    <property type="entry name" value="His_PPase_superfam"/>
</dbReference>
<name>A0A6J2Y1Y2_SITOR</name>
<dbReference type="Pfam" id="PF00328">
    <property type="entry name" value="His_Phos_2"/>
    <property type="match status" value="1"/>
</dbReference>
<keyword evidence="8" id="KW-0812">Transmembrane</keyword>
<dbReference type="GO" id="GO:0003993">
    <property type="term" value="F:acid phosphatase activity"/>
    <property type="evidence" value="ECO:0007669"/>
    <property type="project" value="UniProtKB-EC"/>
</dbReference>
<organism evidence="9 10">
    <name type="scientific">Sitophilus oryzae</name>
    <name type="common">Rice weevil</name>
    <name type="synonym">Curculio oryzae</name>
    <dbReference type="NCBI Taxonomy" id="7048"/>
    <lineage>
        <taxon>Eukaryota</taxon>
        <taxon>Metazoa</taxon>
        <taxon>Ecdysozoa</taxon>
        <taxon>Arthropoda</taxon>
        <taxon>Hexapoda</taxon>
        <taxon>Insecta</taxon>
        <taxon>Pterygota</taxon>
        <taxon>Neoptera</taxon>
        <taxon>Endopterygota</taxon>
        <taxon>Coleoptera</taxon>
        <taxon>Polyphaga</taxon>
        <taxon>Cucujiformia</taxon>
        <taxon>Curculionidae</taxon>
        <taxon>Dryophthorinae</taxon>
        <taxon>Sitophilus</taxon>
    </lineage>
</organism>
<dbReference type="PANTHER" id="PTHR11567:SF211">
    <property type="entry name" value="PROSTATIC ACID PHOSPHATASE"/>
    <property type="match status" value="1"/>
</dbReference>
<evidence type="ECO:0000256" key="7">
    <source>
        <dbReference type="ARBA" id="ARBA00023180"/>
    </source>
</evidence>
<keyword evidence="8" id="KW-1133">Transmembrane helix</keyword>
<evidence type="ECO:0000256" key="5">
    <source>
        <dbReference type="ARBA" id="ARBA00022801"/>
    </source>
</evidence>
<dbReference type="Gene3D" id="3.40.50.1240">
    <property type="entry name" value="Phosphoglycerate mutase-like"/>
    <property type="match status" value="1"/>
</dbReference>
<evidence type="ECO:0000256" key="1">
    <source>
        <dbReference type="ARBA" id="ARBA00000032"/>
    </source>
</evidence>
<dbReference type="AlphaFoldDB" id="A0A6J2Y1Y2"/>
<dbReference type="CDD" id="cd07061">
    <property type="entry name" value="HP_HAP_like"/>
    <property type="match status" value="1"/>
</dbReference>
<evidence type="ECO:0000313" key="9">
    <source>
        <dbReference type="Proteomes" id="UP000504635"/>
    </source>
</evidence>
<dbReference type="EC" id="3.1.3.2" evidence="3"/>
<sequence length="409" mass="47856">MARLIVFSFENMIYRTVLLFFVVYSGVSSFSPFFGGHHAHHHGFMHHRGPHFHRPNPEIDSNEDTLQLVHVLFRHGHRNPDAVSLYPKGPYYNESFYPEGYGQLTNEGKMTEYTLGTELRKRYDKFLGDTWNINYLEARSSDYNRTKMSLQLMLAALYPPKGSQIWSQLPWQPIPFNYVPTSQDKELFPFDACINKYEALMKEITQRPDISKYFNNRYGETFDILTERAERKMDIVQAFFLYVGFYIQEELGYSLEDWTKSVYPEPLHSAAVDMYYIMTNNTEIKSIISGYLLKKILSDTKAKIDNQIQPSQRKMFIYSGHELNVATMLLSLNAYKLSDVPPYGSYILFELHLINGVHGIKLFYQNYKNEEPIQLKLPGCDSFCPFQEFYKLVDEILPKSDEDCYENIA</sequence>
<evidence type="ECO:0000256" key="3">
    <source>
        <dbReference type="ARBA" id="ARBA00012646"/>
    </source>
</evidence>
<dbReference type="PANTHER" id="PTHR11567">
    <property type="entry name" value="ACID PHOSPHATASE-RELATED"/>
    <property type="match status" value="1"/>
</dbReference>
<protein>
    <recommendedName>
        <fullName evidence="3">acid phosphatase</fullName>
        <ecNumber evidence="3">3.1.3.2</ecNumber>
    </recommendedName>
</protein>
<evidence type="ECO:0000256" key="2">
    <source>
        <dbReference type="ARBA" id="ARBA00005375"/>
    </source>
</evidence>
<evidence type="ECO:0000256" key="4">
    <source>
        <dbReference type="ARBA" id="ARBA00022729"/>
    </source>
</evidence>
<evidence type="ECO:0000256" key="8">
    <source>
        <dbReference type="SAM" id="Phobius"/>
    </source>
</evidence>
<feature type="transmembrane region" description="Helical" evidence="8">
    <location>
        <begin position="12"/>
        <end position="34"/>
    </location>
</feature>
<dbReference type="RefSeq" id="XP_030756924.1">
    <property type="nucleotide sequence ID" value="XM_030901064.1"/>
</dbReference>
<accession>A0A6J2Y1Y2</accession>
<evidence type="ECO:0000256" key="6">
    <source>
        <dbReference type="ARBA" id="ARBA00023157"/>
    </source>
</evidence>
<dbReference type="PROSITE" id="PS00616">
    <property type="entry name" value="HIS_ACID_PHOSPHAT_1"/>
    <property type="match status" value="1"/>
</dbReference>
<reference evidence="10" key="1">
    <citation type="submission" date="2025-08" db="UniProtKB">
        <authorList>
            <consortium name="RefSeq"/>
        </authorList>
    </citation>
    <scope>IDENTIFICATION</scope>
    <source>
        <tissue evidence="10">Gonads</tissue>
    </source>
</reference>
<keyword evidence="4" id="KW-0732">Signal</keyword>
<gene>
    <name evidence="10" type="primary">LOC115882818</name>
</gene>
<keyword evidence="6" id="KW-1015">Disulfide bond</keyword>
<keyword evidence="8" id="KW-0472">Membrane</keyword>
<dbReference type="KEGG" id="soy:115882818"/>
<keyword evidence="5" id="KW-0378">Hydrolase</keyword>
<dbReference type="InterPro" id="IPR000560">
    <property type="entry name" value="His_Pase_clade-2"/>
</dbReference>
<comment type="catalytic activity">
    <reaction evidence="1">
        <text>a phosphate monoester + H2O = an alcohol + phosphate</text>
        <dbReference type="Rhea" id="RHEA:15017"/>
        <dbReference type="ChEBI" id="CHEBI:15377"/>
        <dbReference type="ChEBI" id="CHEBI:30879"/>
        <dbReference type="ChEBI" id="CHEBI:43474"/>
        <dbReference type="ChEBI" id="CHEBI:67140"/>
        <dbReference type="EC" id="3.1.3.2"/>
    </reaction>
</comment>
<dbReference type="OrthoDB" id="10257284at2759"/>
<proteinExistence type="inferred from homology"/>
<keyword evidence="9" id="KW-1185">Reference proteome</keyword>
<dbReference type="GeneID" id="115882818"/>
<evidence type="ECO:0000313" key="10">
    <source>
        <dbReference type="RefSeq" id="XP_030756924.1"/>
    </source>
</evidence>
<comment type="similarity">
    <text evidence="2">Belongs to the histidine acid phosphatase family.</text>
</comment>
<dbReference type="InterPro" id="IPR050645">
    <property type="entry name" value="Histidine_acid_phosphatase"/>
</dbReference>
<dbReference type="SUPFAM" id="SSF53254">
    <property type="entry name" value="Phosphoglycerate mutase-like"/>
    <property type="match status" value="1"/>
</dbReference>
<keyword evidence="7" id="KW-0325">Glycoprotein</keyword>
<dbReference type="InParanoid" id="A0A6J2Y1Y2"/>